<evidence type="ECO:0000313" key="3">
    <source>
        <dbReference type="Proteomes" id="UP000199069"/>
    </source>
</evidence>
<sequence>TLAMTTPVSLPLTATLPAPGTAVLPPSVAHALPSHLPPSHSHHRSASSISSMNAFVPGHHPHQSSLSGQNPFVPAPPAASTSQSQTNQTRILLLENFSATLKTKDLQELFSVWQDQPGGLKVKWRDDTSAWVVFGDAGVAKRAFLSLVANPPLALSPLTTNTYSPCITPYNGPDVQQILQAVQNRPRSRSIAGGSGHQRKNSAMGSGGGAALAGIGLGQPQGAGQSQGTGGGAGTGTGHHRTASWTRQSIDRRMRESLGSSPPSHGAHLSSDATSPIDEQSGGAPWRAVGERGHDGWKADGGWRTASPETPGGPGGIVAGEAPRRFGGASVAHDRTDSRGGAAGPTINE</sequence>
<organism evidence="2 3">
    <name type="scientific">Rhodotorula toruloides</name>
    <name type="common">Yeast</name>
    <name type="synonym">Rhodosporidium toruloides</name>
    <dbReference type="NCBI Taxonomy" id="5286"/>
    <lineage>
        <taxon>Eukaryota</taxon>
        <taxon>Fungi</taxon>
        <taxon>Dikarya</taxon>
        <taxon>Basidiomycota</taxon>
        <taxon>Pucciniomycotina</taxon>
        <taxon>Microbotryomycetes</taxon>
        <taxon>Sporidiobolales</taxon>
        <taxon>Sporidiobolaceae</taxon>
        <taxon>Rhodotorula</taxon>
    </lineage>
</organism>
<reference evidence="2 3" key="1">
    <citation type="submission" date="2015-07" db="EMBL/GenBank/DDBJ databases">
        <authorList>
            <person name="Cajimat M.N.B."/>
            <person name="Milazzo M.L."/>
            <person name="Fulhorst C.F."/>
        </authorList>
    </citation>
    <scope>NUCLEOTIDE SEQUENCE [LARGE SCALE GENOMIC DNA]</scope>
    <source>
        <strain evidence="2">Single colony</strain>
    </source>
</reference>
<evidence type="ECO:0000256" key="1">
    <source>
        <dbReference type="SAM" id="MobiDB-lite"/>
    </source>
</evidence>
<feature type="region of interest" description="Disordered" evidence="1">
    <location>
        <begin position="34"/>
        <end position="87"/>
    </location>
</feature>
<gene>
    <name evidence="2" type="primary">FGENESH: predicted gene_5.579</name>
    <name evidence="2" type="ORF">BN2166_0030340</name>
</gene>
<accession>A0A0K3CE14</accession>
<feature type="non-terminal residue" evidence="2">
    <location>
        <position position="1"/>
    </location>
</feature>
<evidence type="ECO:0000313" key="2">
    <source>
        <dbReference type="EMBL" id="CTR07173.1"/>
    </source>
</evidence>
<proteinExistence type="predicted"/>
<protein>
    <submittedName>
        <fullName evidence="2">FGENESH: predicted gene_5.579 protein</fullName>
    </submittedName>
</protein>
<dbReference type="EMBL" id="CWKI01000005">
    <property type="protein sequence ID" value="CTR07173.1"/>
    <property type="molecule type" value="Genomic_DNA"/>
</dbReference>
<dbReference type="Gene3D" id="3.30.70.330">
    <property type="match status" value="1"/>
</dbReference>
<name>A0A0K3CE14_RHOTO</name>
<dbReference type="AlphaFoldDB" id="A0A0K3CE14"/>
<dbReference type="InterPro" id="IPR012677">
    <property type="entry name" value="Nucleotide-bd_a/b_plait_sf"/>
</dbReference>
<feature type="compositionally biased region" description="Gly residues" evidence="1">
    <location>
        <begin position="205"/>
        <end position="237"/>
    </location>
</feature>
<keyword evidence="3" id="KW-1185">Reference proteome</keyword>
<dbReference type="Proteomes" id="UP000199069">
    <property type="component" value="Unassembled WGS sequence"/>
</dbReference>
<feature type="region of interest" description="Disordered" evidence="1">
    <location>
        <begin position="182"/>
        <end position="349"/>
    </location>
</feature>
<dbReference type="OMA" id="FRIKWAD"/>
<feature type="compositionally biased region" description="Basic and acidic residues" evidence="1">
    <location>
        <begin position="289"/>
        <end position="298"/>
    </location>
</feature>